<dbReference type="InterPro" id="IPR001279">
    <property type="entry name" value="Metallo-B-lactamas"/>
</dbReference>
<dbReference type="NCBIfam" id="TIGR00361">
    <property type="entry name" value="ComEC_Rec2"/>
    <property type="match status" value="1"/>
</dbReference>
<dbReference type="Proteomes" id="UP000760472">
    <property type="component" value="Unassembled WGS sequence"/>
</dbReference>
<keyword evidence="5 6" id="KW-0472">Membrane</keyword>
<feature type="transmembrane region" description="Helical" evidence="6">
    <location>
        <begin position="378"/>
        <end position="399"/>
    </location>
</feature>
<feature type="transmembrane region" description="Helical" evidence="6">
    <location>
        <begin position="20"/>
        <end position="43"/>
    </location>
</feature>
<comment type="subcellular location">
    <subcellularLocation>
        <location evidence="1">Cell membrane</location>
        <topology evidence="1">Multi-pass membrane protein</topology>
    </subcellularLocation>
</comment>
<dbReference type="Pfam" id="PF03772">
    <property type="entry name" value="Competence"/>
    <property type="match status" value="1"/>
</dbReference>
<gene>
    <name evidence="10" type="ORF">JW498_07250</name>
</gene>
<feature type="transmembrane region" description="Helical" evidence="6">
    <location>
        <begin position="346"/>
        <end position="366"/>
    </location>
</feature>
<evidence type="ECO:0000313" key="10">
    <source>
        <dbReference type="EMBL" id="MBN0987148.1"/>
    </source>
</evidence>
<dbReference type="InterPro" id="IPR025405">
    <property type="entry name" value="DUF4131"/>
</dbReference>
<evidence type="ECO:0000256" key="3">
    <source>
        <dbReference type="ARBA" id="ARBA00022692"/>
    </source>
</evidence>
<reference evidence="10 11" key="1">
    <citation type="submission" date="2021-02" db="EMBL/GenBank/DDBJ databases">
        <title>A novel species of genus Amphritea isolated from a fishpond in China.</title>
        <authorList>
            <person name="Lu H."/>
        </authorList>
    </citation>
    <scope>NUCLEOTIDE SEQUENCE [LARGE SCALE GENOMIC DNA]</scope>
    <source>
        <strain evidence="10 11">RP18W</strain>
    </source>
</reference>
<name>A0ABS2W6H8_9GAMM</name>
<evidence type="ECO:0000256" key="2">
    <source>
        <dbReference type="ARBA" id="ARBA00022475"/>
    </source>
</evidence>
<feature type="transmembrane region" description="Helical" evidence="6">
    <location>
        <begin position="321"/>
        <end position="340"/>
    </location>
</feature>
<feature type="transmembrane region" description="Helical" evidence="6">
    <location>
        <begin position="405"/>
        <end position="427"/>
    </location>
</feature>
<feature type="transmembrane region" description="Helical" evidence="6">
    <location>
        <begin position="278"/>
        <end position="300"/>
    </location>
</feature>
<dbReference type="InterPro" id="IPR004477">
    <property type="entry name" value="ComEC_N"/>
</dbReference>
<dbReference type="PANTHER" id="PTHR30619">
    <property type="entry name" value="DNA INTERNALIZATION/COMPETENCE PROTEIN COMEC/REC2"/>
    <property type="match status" value="1"/>
</dbReference>
<keyword evidence="11" id="KW-1185">Reference proteome</keyword>
<dbReference type="PANTHER" id="PTHR30619:SF1">
    <property type="entry name" value="RECOMBINATION PROTEIN 2"/>
    <property type="match status" value="1"/>
</dbReference>
<feature type="transmembrane region" description="Helical" evidence="6">
    <location>
        <begin position="238"/>
        <end position="258"/>
    </location>
</feature>
<keyword evidence="2" id="KW-1003">Cell membrane</keyword>
<sequence length="760" mass="83567">MIGIALGVLLVAWLPRLISFPALTLLLALLLLLCLLPSCRIFLSSGGRIQIAGLLFGVVYASGWGYLNLSQRMPMDMSAQEISVSGTVTGLPQNRPAMIRFSFDVDHYSPTLPGTDLKHLQLSWYHPEGEIVPGQQWQLKVRLKPPRGLMNPGGSDYETRLFAEQINARGYLLSARLIRGPGESGAQQIAYLRYRIAQWLSRLSLTDSSEATIRALLLGDKQGLKDDQWRILRQTGTVHLVVISGLHIAIACLIGYWLGSSVQWLAGRILPGQADIRAYRIVPALLLASSYALLAGFSIPTQRALIMALSMLLPGLFNRHLGIWTRYQLALVVVLLLQPLSFYQPGFWLSFAAVGALLLSTAANPVSHRLKAIVTTQWSVFLGLFPLLLFWLGQVALIAPLVNIVAIPLLTFILIPGVVLGLLLCLLNAELGSALLNGLLNQFWLLLQVCAPSDGQAVLFSRPALLPVLLGGLAALLLNLPRWMGVGFFALLMLTVLIFPPEQPVDQGGFRATVADVGQGLAVLIETNSKSVLFDTGAAYRGRSTARFTLIPMLESRNISQLDRLIISHKDNDHAGGYADLAETLTVNGLDSGSPAIRRRLPAQPCTPGDSWEWDGVRFSYIQPARLKQTNENNRSCVLLVQSENCSILIPGDIESSVEQQILNEHPGLHVNWLVAAHHGSRFSSSVEWLNGLRPDWVLFSSGFDNPYGHPAREIIDRLQLLKLNWLNTSDRGAVIIQSSADHCLTESYRDQKKRYWSAG</sequence>
<dbReference type="Gene3D" id="3.60.15.10">
    <property type="entry name" value="Ribonuclease Z/Hydroxyacylglutathione hydrolase-like"/>
    <property type="match status" value="1"/>
</dbReference>
<organism evidence="10 11">
    <name type="scientific">Amphritea pacifica</name>
    <dbReference type="NCBI Taxonomy" id="2811233"/>
    <lineage>
        <taxon>Bacteria</taxon>
        <taxon>Pseudomonadati</taxon>
        <taxon>Pseudomonadota</taxon>
        <taxon>Gammaproteobacteria</taxon>
        <taxon>Oceanospirillales</taxon>
        <taxon>Oceanospirillaceae</taxon>
        <taxon>Amphritea</taxon>
    </lineage>
</organism>
<feature type="domain" description="ComEC/Rec2-related protein" evidence="8">
    <location>
        <begin position="216"/>
        <end position="480"/>
    </location>
</feature>
<feature type="domain" description="DUF4131" evidence="9">
    <location>
        <begin position="20"/>
        <end position="176"/>
    </location>
</feature>
<evidence type="ECO:0000259" key="8">
    <source>
        <dbReference type="Pfam" id="PF03772"/>
    </source>
</evidence>
<evidence type="ECO:0000256" key="4">
    <source>
        <dbReference type="ARBA" id="ARBA00022989"/>
    </source>
</evidence>
<dbReference type="InterPro" id="IPR036866">
    <property type="entry name" value="RibonucZ/Hydroxyglut_hydro"/>
</dbReference>
<dbReference type="NCBIfam" id="TIGR00360">
    <property type="entry name" value="ComEC_N-term"/>
    <property type="match status" value="1"/>
</dbReference>
<feature type="domain" description="Metallo-beta-lactamase" evidence="7">
    <location>
        <begin position="516"/>
        <end position="587"/>
    </location>
</feature>
<accession>A0ABS2W6H8</accession>
<dbReference type="EMBL" id="JAFFZP010000008">
    <property type="protein sequence ID" value="MBN0987148.1"/>
    <property type="molecule type" value="Genomic_DNA"/>
</dbReference>
<evidence type="ECO:0000259" key="9">
    <source>
        <dbReference type="Pfam" id="PF13567"/>
    </source>
</evidence>
<dbReference type="Pfam" id="PF00753">
    <property type="entry name" value="Lactamase_B"/>
    <property type="match status" value="1"/>
</dbReference>
<dbReference type="InterPro" id="IPR052159">
    <property type="entry name" value="Competence_DNA_uptake"/>
</dbReference>
<evidence type="ECO:0000259" key="7">
    <source>
        <dbReference type="Pfam" id="PF00753"/>
    </source>
</evidence>
<dbReference type="InterPro" id="IPR004797">
    <property type="entry name" value="Competence_ComEC/Rec2"/>
</dbReference>
<keyword evidence="4 6" id="KW-1133">Transmembrane helix</keyword>
<keyword evidence="3 6" id="KW-0812">Transmembrane</keyword>
<dbReference type="CDD" id="cd07731">
    <property type="entry name" value="ComA-like_MBL-fold"/>
    <property type="match status" value="1"/>
</dbReference>
<dbReference type="Pfam" id="PF13567">
    <property type="entry name" value="DUF4131"/>
    <property type="match status" value="1"/>
</dbReference>
<feature type="transmembrane region" description="Helical" evidence="6">
    <location>
        <begin position="457"/>
        <end position="478"/>
    </location>
</feature>
<evidence type="ECO:0000256" key="1">
    <source>
        <dbReference type="ARBA" id="ARBA00004651"/>
    </source>
</evidence>
<evidence type="ECO:0000313" key="11">
    <source>
        <dbReference type="Proteomes" id="UP000760472"/>
    </source>
</evidence>
<dbReference type="SUPFAM" id="SSF56281">
    <property type="entry name" value="Metallo-hydrolase/oxidoreductase"/>
    <property type="match status" value="1"/>
</dbReference>
<dbReference type="RefSeq" id="WP_205213279.1">
    <property type="nucleotide sequence ID" value="NZ_JAFFZP010000008.1"/>
</dbReference>
<feature type="transmembrane region" description="Helical" evidence="6">
    <location>
        <begin position="49"/>
        <end position="67"/>
    </location>
</feature>
<evidence type="ECO:0000256" key="6">
    <source>
        <dbReference type="SAM" id="Phobius"/>
    </source>
</evidence>
<comment type="caution">
    <text evidence="10">The sequence shown here is derived from an EMBL/GenBank/DDBJ whole genome shotgun (WGS) entry which is preliminary data.</text>
</comment>
<protein>
    <submittedName>
        <fullName evidence="10">DNA internalization-related competence protein ComEC/Rec2</fullName>
    </submittedName>
</protein>
<evidence type="ECO:0000256" key="5">
    <source>
        <dbReference type="ARBA" id="ARBA00023136"/>
    </source>
</evidence>
<dbReference type="InterPro" id="IPR035681">
    <property type="entry name" value="ComA-like_MBL"/>
</dbReference>
<proteinExistence type="predicted"/>